<dbReference type="STRING" id="1122198.SAMN02745729_10910"/>
<dbReference type="CDD" id="cd03443">
    <property type="entry name" value="PaaI_thioesterase"/>
    <property type="match status" value="1"/>
</dbReference>
<feature type="domain" description="Thioesterase" evidence="2">
    <location>
        <begin position="49"/>
        <end position="123"/>
    </location>
</feature>
<dbReference type="RefSeq" id="WP_175527643.1">
    <property type="nucleotide sequence ID" value="NZ_FNRJ01000009.1"/>
</dbReference>
<proteinExistence type="predicted"/>
<keyword evidence="4" id="KW-1185">Reference proteome</keyword>
<evidence type="ECO:0000313" key="4">
    <source>
        <dbReference type="Proteomes" id="UP000242469"/>
    </source>
</evidence>
<dbReference type="Proteomes" id="UP000242469">
    <property type="component" value="Unassembled WGS sequence"/>
</dbReference>
<dbReference type="InterPro" id="IPR006683">
    <property type="entry name" value="Thioestr_dom"/>
</dbReference>
<dbReference type="NCBIfam" id="TIGR00369">
    <property type="entry name" value="unchar_dom_1"/>
    <property type="match status" value="1"/>
</dbReference>
<dbReference type="GO" id="GO:0016289">
    <property type="term" value="F:acyl-CoA hydrolase activity"/>
    <property type="evidence" value="ECO:0007669"/>
    <property type="project" value="UniProtKB-ARBA"/>
</dbReference>
<accession>A0A1H4EQV4</accession>
<dbReference type="SUPFAM" id="SSF54637">
    <property type="entry name" value="Thioesterase/thiol ester dehydrase-isomerase"/>
    <property type="match status" value="1"/>
</dbReference>
<reference evidence="4" key="1">
    <citation type="submission" date="2016-10" db="EMBL/GenBank/DDBJ databases">
        <authorList>
            <person name="Varghese N."/>
            <person name="Submissions S."/>
        </authorList>
    </citation>
    <scope>NUCLEOTIDE SEQUENCE [LARGE SCALE GENOMIC DNA]</scope>
    <source>
        <strain evidence="4">DSM 11526</strain>
    </source>
</reference>
<dbReference type="EMBL" id="FNRJ01000009">
    <property type="protein sequence ID" value="SEA87008.1"/>
    <property type="molecule type" value="Genomic_DNA"/>
</dbReference>
<protein>
    <submittedName>
        <fullName evidence="3">Uncharacterized domain 1-containing protein</fullName>
    </submittedName>
</protein>
<evidence type="ECO:0000256" key="1">
    <source>
        <dbReference type="ARBA" id="ARBA00022801"/>
    </source>
</evidence>
<sequence length="146" mass="16217">MSSDQHYERLIRMYQQAPINRLYPSQLTLDKGHARIELAPDPGLCHAAGTLHGSVLFKLLDDAAYFAAASRVQDQFLVTASFHTLFMRPAKVGALHAVGRLISAGRQQLIAEASVYDERSRELARGQGCFSRSGIMLDEVTEQERS</sequence>
<dbReference type="Pfam" id="PF03061">
    <property type="entry name" value="4HBT"/>
    <property type="match status" value="1"/>
</dbReference>
<dbReference type="InterPro" id="IPR029069">
    <property type="entry name" value="HotDog_dom_sf"/>
</dbReference>
<name>A0A1H4EQV4_9GAMM</name>
<dbReference type="AlphaFoldDB" id="A0A1H4EQV4"/>
<keyword evidence="1" id="KW-0378">Hydrolase</keyword>
<organism evidence="3 4">
    <name type="scientific">Marinobacterium iners DSM 11526</name>
    <dbReference type="NCBI Taxonomy" id="1122198"/>
    <lineage>
        <taxon>Bacteria</taxon>
        <taxon>Pseudomonadati</taxon>
        <taxon>Pseudomonadota</taxon>
        <taxon>Gammaproteobacteria</taxon>
        <taxon>Oceanospirillales</taxon>
        <taxon>Oceanospirillaceae</taxon>
        <taxon>Marinobacterium</taxon>
    </lineage>
</organism>
<dbReference type="Gene3D" id="3.10.129.10">
    <property type="entry name" value="Hotdog Thioesterase"/>
    <property type="match status" value="1"/>
</dbReference>
<gene>
    <name evidence="3" type="ORF">SAMN02745729_10910</name>
</gene>
<evidence type="ECO:0000313" key="3">
    <source>
        <dbReference type="EMBL" id="SEA87008.1"/>
    </source>
</evidence>
<dbReference type="InterPro" id="IPR003736">
    <property type="entry name" value="PAAI_dom"/>
</dbReference>
<evidence type="ECO:0000259" key="2">
    <source>
        <dbReference type="Pfam" id="PF03061"/>
    </source>
</evidence>